<proteinExistence type="predicted"/>
<dbReference type="EMBL" id="LWCA01000232">
    <property type="protein sequence ID" value="OAF69771.1"/>
    <property type="molecule type" value="Genomic_DNA"/>
</dbReference>
<dbReference type="AlphaFoldDB" id="A0A177B872"/>
<keyword evidence="2" id="KW-1185">Reference proteome</keyword>
<sequence>MVIKDTHDKLREFILKEQRRDNNLAFEGGNDIEYQEKLRNLKCQKEKRIDEIKIQDKQLEHLIFSLEQRKEEYSRILSSRQF</sequence>
<dbReference type="Proteomes" id="UP000078046">
    <property type="component" value="Unassembled WGS sequence"/>
</dbReference>
<organism evidence="1 2">
    <name type="scientific">Intoshia linei</name>
    <dbReference type="NCBI Taxonomy" id="1819745"/>
    <lineage>
        <taxon>Eukaryota</taxon>
        <taxon>Metazoa</taxon>
        <taxon>Spiralia</taxon>
        <taxon>Lophotrochozoa</taxon>
        <taxon>Mesozoa</taxon>
        <taxon>Orthonectida</taxon>
        <taxon>Rhopaluridae</taxon>
        <taxon>Intoshia</taxon>
    </lineage>
</organism>
<gene>
    <name evidence="1" type="ORF">A3Q56_02470</name>
</gene>
<evidence type="ECO:0000313" key="2">
    <source>
        <dbReference type="Proteomes" id="UP000078046"/>
    </source>
</evidence>
<comment type="caution">
    <text evidence="1">The sequence shown here is derived from an EMBL/GenBank/DDBJ whole genome shotgun (WGS) entry which is preliminary data.</text>
</comment>
<protein>
    <submittedName>
        <fullName evidence="1">Uncharacterized protein</fullName>
    </submittedName>
</protein>
<accession>A0A177B872</accession>
<reference evidence="1 2" key="1">
    <citation type="submission" date="2016-04" db="EMBL/GenBank/DDBJ databases">
        <title>The genome of Intoshia linei affirms orthonectids as highly simplified spiralians.</title>
        <authorList>
            <person name="Mikhailov K.V."/>
            <person name="Slusarev G.S."/>
            <person name="Nikitin M.A."/>
            <person name="Logacheva M.D."/>
            <person name="Penin A."/>
            <person name="Aleoshin V."/>
            <person name="Panchin Y.V."/>
        </authorList>
    </citation>
    <scope>NUCLEOTIDE SEQUENCE [LARGE SCALE GENOMIC DNA]</scope>
    <source>
        <strain evidence="1">Intl2013</strain>
        <tissue evidence="1">Whole animal</tissue>
    </source>
</reference>
<evidence type="ECO:0000313" key="1">
    <source>
        <dbReference type="EMBL" id="OAF69771.1"/>
    </source>
</evidence>
<name>A0A177B872_9BILA</name>